<dbReference type="Proteomes" id="UP000002668">
    <property type="component" value="Genome"/>
</dbReference>
<dbReference type="AlphaFoldDB" id="E4ZXX5"/>
<accession>E4ZXX5</accession>
<evidence type="ECO:0000256" key="1">
    <source>
        <dbReference type="SAM" id="MobiDB-lite"/>
    </source>
</evidence>
<feature type="compositionally biased region" description="Basic and acidic residues" evidence="1">
    <location>
        <begin position="29"/>
        <end position="38"/>
    </location>
</feature>
<organism evidence="3">
    <name type="scientific">Leptosphaeria maculans (strain JN3 / isolate v23.1.3 / race Av1-4-5-6-7-8)</name>
    <name type="common">Blackleg fungus</name>
    <name type="synonym">Phoma lingam</name>
    <dbReference type="NCBI Taxonomy" id="985895"/>
    <lineage>
        <taxon>Eukaryota</taxon>
        <taxon>Fungi</taxon>
        <taxon>Dikarya</taxon>
        <taxon>Ascomycota</taxon>
        <taxon>Pezizomycotina</taxon>
        <taxon>Dothideomycetes</taxon>
        <taxon>Pleosporomycetidae</taxon>
        <taxon>Pleosporales</taxon>
        <taxon>Pleosporineae</taxon>
        <taxon>Leptosphaeriaceae</taxon>
        <taxon>Plenodomus</taxon>
        <taxon>Plenodomus lingam/Leptosphaeria maculans species complex</taxon>
    </lineage>
</organism>
<feature type="region of interest" description="Disordered" evidence="1">
    <location>
        <begin position="29"/>
        <end position="63"/>
    </location>
</feature>
<feature type="compositionally biased region" description="Low complexity" evidence="1">
    <location>
        <begin position="266"/>
        <end position="276"/>
    </location>
</feature>
<feature type="compositionally biased region" description="Polar residues" evidence="1">
    <location>
        <begin position="206"/>
        <end position="225"/>
    </location>
</feature>
<feature type="compositionally biased region" description="Basic residues" evidence="1">
    <location>
        <begin position="324"/>
        <end position="343"/>
    </location>
</feature>
<dbReference type="OMA" id="NIHGEEW"/>
<dbReference type="VEuPathDB" id="FungiDB:LEMA_P111390.1"/>
<feature type="region of interest" description="Disordered" evidence="1">
    <location>
        <begin position="87"/>
        <end position="135"/>
    </location>
</feature>
<evidence type="ECO:0000313" key="3">
    <source>
        <dbReference type="Proteomes" id="UP000002668"/>
    </source>
</evidence>
<dbReference type="InParanoid" id="E4ZXX5"/>
<dbReference type="GeneID" id="13289847"/>
<protein>
    <submittedName>
        <fullName evidence="2">Uncharacterized protein</fullName>
    </submittedName>
</protein>
<feature type="compositionally biased region" description="Polar residues" evidence="1">
    <location>
        <begin position="39"/>
        <end position="51"/>
    </location>
</feature>
<dbReference type="HOGENOM" id="CLU_694723_0_0_1"/>
<keyword evidence="3" id="KW-1185">Reference proteome</keyword>
<feature type="compositionally biased region" description="Low complexity" evidence="1">
    <location>
        <begin position="344"/>
        <end position="353"/>
    </location>
</feature>
<reference evidence="3" key="1">
    <citation type="journal article" date="2011" name="Nat. Commun.">
        <title>Effector diversification within compartments of the Leptosphaeria maculans genome affected by Repeat-Induced Point mutations.</title>
        <authorList>
            <person name="Rouxel T."/>
            <person name="Grandaubert J."/>
            <person name="Hane J.K."/>
            <person name="Hoede C."/>
            <person name="van de Wouw A.P."/>
            <person name="Couloux A."/>
            <person name="Dominguez V."/>
            <person name="Anthouard V."/>
            <person name="Bally P."/>
            <person name="Bourras S."/>
            <person name="Cozijnsen A.J."/>
            <person name="Ciuffetti L.M."/>
            <person name="Degrave A."/>
            <person name="Dilmaghani A."/>
            <person name="Duret L."/>
            <person name="Fudal I."/>
            <person name="Goodwin S.B."/>
            <person name="Gout L."/>
            <person name="Glaser N."/>
            <person name="Linglin J."/>
            <person name="Kema G.H.J."/>
            <person name="Lapalu N."/>
            <person name="Lawrence C.B."/>
            <person name="May K."/>
            <person name="Meyer M."/>
            <person name="Ollivier B."/>
            <person name="Poulain J."/>
            <person name="Schoch C.L."/>
            <person name="Simon A."/>
            <person name="Spatafora J.W."/>
            <person name="Stachowiak A."/>
            <person name="Turgeon B.G."/>
            <person name="Tyler B.M."/>
            <person name="Vincent D."/>
            <person name="Weissenbach J."/>
            <person name="Amselem J."/>
            <person name="Quesneville H."/>
            <person name="Oliver R.P."/>
            <person name="Wincker P."/>
            <person name="Balesdent M.-H."/>
            <person name="Howlett B.J."/>
        </authorList>
    </citation>
    <scope>NUCLEOTIDE SEQUENCE [LARGE SCALE GENOMIC DNA]</scope>
    <source>
        <strain evidence="3">JN3 / isolate v23.1.3 / race Av1-4-5-6-7-8</strain>
    </source>
</reference>
<dbReference type="eggNOG" id="ENOG502RGXU">
    <property type="taxonomic scope" value="Eukaryota"/>
</dbReference>
<evidence type="ECO:0000313" key="2">
    <source>
        <dbReference type="EMBL" id="CBX96220.1"/>
    </source>
</evidence>
<feature type="region of interest" description="Disordered" evidence="1">
    <location>
        <begin position="312"/>
        <end position="354"/>
    </location>
</feature>
<name>E4ZXX5_LEPMJ</name>
<proteinExistence type="predicted"/>
<gene>
    <name evidence="2" type="ORF">LEMA_P111390.1</name>
</gene>
<dbReference type="EMBL" id="FP929128">
    <property type="protein sequence ID" value="CBX96220.1"/>
    <property type="molecule type" value="Genomic_DNA"/>
</dbReference>
<dbReference type="OrthoDB" id="3688221at2759"/>
<sequence length="416" mass="45374">MTTTPSPRPSDLSLCNPGPSSSFLKKLLKEINGEDSHASKSSNTSQRTTAVSHPKSYGPRTVWVGGASMAQDARDKLRVADEARLQRASLQGTDGTPALESPSRVTTSLSLTSSTSSRSSSTDITGMNADEKSLGKQATLRGILRGSCNKAASPPQQPNISGLRLPSTRFLLPPDGSIDRPNAPSSPLMFCDIDSDISLTPPDTEPPTSAATDESTLASTWSASILPSPMSGRSMSPDKRTFEMADQPRMLTKKMRTNTYPEARSHPTSSRTSRPPDINNHNLLHTEEFTERTASIPLSPNSDPLALLPQLSSFRPDATPSTPVRRRPRTCSVPRRSRSRSRSRSPSPETTPSWARSLHLVDTEIFSVFKGEAEAWQNNLLCLYCFSRHGRFSKMLPLGYEMCGGAEVLDSHYWED</sequence>
<dbReference type="RefSeq" id="XP_003839699.1">
    <property type="nucleotide sequence ID" value="XM_003839651.1"/>
</dbReference>
<feature type="compositionally biased region" description="Low complexity" evidence="1">
    <location>
        <begin position="101"/>
        <end position="122"/>
    </location>
</feature>
<feature type="region of interest" description="Disordered" evidence="1">
    <location>
        <begin position="177"/>
        <end position="281"/>
    </location>
</feature>